<accession>A0A914H5X1</accession>
<dbReference type="SUPFAM" id="SSF101690">
    <property type="entry name" value="PAZ domain"/>
    <property type="match status" value="1"/>
</dbReference>
<dbReference type="PROSITE" id="PS50822">
    <property type="entry name" value="PIWI"/>
    <property type="match status" value="1"/>
</dbReference>
<dbReference type="InterPro" id="IPR036397">
    <property type="entry name" value="RNaseH_sf"/>
</dbReference>
<feature type="region of interest" description="Disordered" evidence="2">
    <location>
        <begin position="893"/>
        <end position="916"/>
    </location>
</feature>
<proteinExistence type="inferred from homology"/>
<evidence type="ECO:0000313" key="5">
    <source>
        <dbReference type="Proteomes" id="UP000887572"/>
    </source>
</evidence>
<dbReference type="InterPro" id="IPR003165">
    <property type="entry name" value="Piwi"/>
</dbReference>
<dbReference type="InterPro" id="IPR003100">
    <property type="entry name" value="PAZ_dom"/>
</dbReference>
<reference evidence="6" key="1">
    <citation type="submission" date="2022-11" db="UniProtKB">
        <authorList>
            <consortium name="WormBaseParasite"/>
        </authorList>
    </citation>
    <scope>IDENTIFICATION</scope>
</reference>
<evidence type="ECO:0000256" key="2">
    <source>
        <dbReference type="SAM" id="MobiDB-lite"/>
    </source>
</evidence>
<evidence type="ECO:0000313" key="6">
    <source>
        <dbReference type="WBParaSite" id="Gr19_v10_g1397.t1"/>
    </source>
</evidence>
<keyword evidence="5" id="KW-1185">Reference proteome</keyword>
<dbReference type="GO" id="GO:0003723">
    <property type="term" value="F:RNA binding"/>
    <property type="evidence" value="ECO:0007669"/>
    <property type="project" value="InterPro"/>
</dbReference>
<dbReference type="PANTHER" id="PTHR22891">
    <property type="entry name" value="EUKARYOTIC TRANSLATION INITIATION FACTOR 2C"/>
    <property type="match status" value="1"/>
</dbReference>
<comment type="similarity">
    <text evidence="1">Belongs to the argonaute family.</text>
</comment>
<evidence type="ECO:0000256" key="1">
    <source>
        <dbReference type="RuleBase" id="RU361178"/>
    </source>
</evidence>
<dbReference type="SMART" id="SM00949">
    <property type="entry name" value="PAZ"/>
    <property type="match status" value="1"/>
</dbReference>
<protein>
    <submittedName>
        <fullName evidence="6">Piwi domain-containing protein</fullName>
    </submittedName>
</protein>
<dbReference type="Pfam" id="PF02171">
    <property type="entry name" value="Piwi"/>
    <property type="match status" value="1"/>
</dbReference>
<dbReference type="SMART" id="SM00950">
    <property type="entry name" value="Piwi"/>
    <property type="match status" value="1"/>
</dbReference>
<dbReference type="Pfam" id="PF02170">
    <property type="entry name" value="PAZ"/>
    <property type="match status" value="1"/>
</dbReference>
<dbReference type="PROSITE" id="PS50821">
    <property type="entry name" value="PAZ"/>
    <property type="match status" value="1"/>
</dbReference>
<dbReference type="AlphaFoldDB" id="A0A914H5X1"/>
<feature type="domain" description="PAZ" evidence="3">
    <location>
        <begin position="267"/>
        <end position="377"/>
    </location>
</feature>
<dbReference type="Proteomes" id="UP000887572">
    <property type="component" value="Unplaced"/>
</dbReference>
<dbReference type="SUPFAM" id="SSF53098">
    <property type="entry name" value="Ribonuclease H-like"/>
    <property type="match status" value="1"/>
</dbReference>
<sequence>MDAQGEDEIQLPQKINNDQEFCPIGPVGVLINAFELNLREAPEKVHQHQLRFDAEFCKAGRKGQESQLVTRELARGPRNDESKETRRELHWSLWQILLEQNADFFAGKTNEFSYDCALLLYSIRRLMRTGETREFVITSESLVGLSERSRSYLGRGCERVKAFLMATEEVDVRNVHVTEPGGDRSVCHFLELLSTQRMHDRKEHFVFGNRMFEKNSVVPLRGDPRICKEGMQKNVRFVGDNPQQSKAIIQLDAKKSAFFPAISLIDFVVDFINSSRNLVENDFSRPGTVRMINKQIKGLCVCTTHLAENQLTFCASGLTDRCASDLSFMIENDKMSLVHYYEQKYKRRLHFLRLPCVIHRRGSRESFFPMEVLQIIDGQRVTLDKQTPKLTDQMIRKCQVLPIDLPRGIEKQRDIGMIQNANPFFHAHGVRVETNMMQAEAQHLYPPALAFSAPNEQIEPNSRGVLDIRLIDRGKPLPRCFTVPCEFPKSWAVVIVQNSVRKEQCGQFCENLVKCARSRGVQMGMPPRVDHFEDTSLEYVREKFSFFSKHRYQFVLFFAPGKECAHGGDVHHVFKLQEVEHGVLTQHVTPKIMNTAAGHHGAIMVLDNIMLKMNLKMGGVNYDICAAQAFKQVNGLRHDIVSEQWLSGKRMFFGLELSHAPPQTLFERRTGKAPAIPTIVGMAYTVSKHMLKLNGTYWMQQPRVTTVKMTAPMVNAVKEALMTFNGLNGHFPQHIFVFRAGASEGEYKKVAYWEGGAFETAFVELINERKMTKRPILTMIVCQRNSNYRIIPKGVQPGGRAPEQNCQPGTVLDKRAMHSSLTEFLLVGHRTIQGTAQPLRCTVVVDTAEPRTKLSELEQISYALCYQHGICCSPTAVPGVLYSAGDLATRGRNNWRTSTGDGDRIQQFDLPPPPDQQAQVRADVQAHEKRSQYFAQAMNEAKERTKLRHQFFLFAENFLPLPFIP</sequence>
<feature type="domain" description="Piwi" evidence="4">
    <location>
        <begin position="554"/>
        <end position="896"/>
    </location>
</feature>
<organism evidence="5 6">
    <name type="scientific">Globodera rostochiensis</name>
    <name type="common">Golden nematode worm</name>
    <name type="synonym">Heterodera rostochiensis</name>
    <dbReference type="NCBI Taxonomy" id="31243"/>
    <lineage>
        <taxon>Eukaryota</taxon>
        <taxon>Metazoa</taxon>
        <taxon>Ecdysozoa</taxon>
        <taxon>Nematoda</taxon>
        <taxon>Chromadorea</taxon>
        <taxon>Rhabditida</taxon>
        <taxon>Tylenchina</taxon>
        <taxon>Tylenchomorpha</taxon>
        <taxon>Tylenchoidea</taxon>
        <taxon>Heteroderidae</taxon>
        <taxon>Heteroderinae</taxon>
        <taxon>Globodera</taxon>
    </lineage>
</organism>
<evidence type="ECO:0000259" key="3">
    <source>
        <dbReference type="PROSITE" id="PS50821"/>
    </source>
</evidence>
<dbReference type="Gene3D" id="2.170.260.10">
    <property type="entry name" value="paz domain"/>
    <property type="match status" value="1"/>
</dbReference>
<dbReference type="WBParaSite" id="Gr19_v10_g1397.t1">
    <property type="protein sequence ID" value="Gr19_v10_g1397.t1"/>
    <property type="gene ID" value="Gr19_v10_g1397"/>
</dbReference>
<dbReference type="InterPro" id="IPR036085">
    <property type="entry name" value="PAZ_dom_sf"/>
</dbReference>
<dbReference type="CDD" id="cd02846">
    <property type="entry name" value="PAZ_argonaute_like"/>
    <property type="match status" value="1"/>
</dbReference>
<dbReference type="InterPro" id="IPR012337">
    <property type="entry name" value="RNaseH-like_sf"/>
</dbReference>
<name>A0A914H5X1_GLORO</name>
<evidence type="ECO:0000259" key="4">
    <source>
        <dbReference type="PROSITE" id="PS50822"/>
    </source>
</evidence>
<dbReference type="Gene3D" id="3.30.420.10">
    <property type="entry name" value="Ribonuclease H-like superfamily/Ribonuclease H"/>
    <property type="match status" value="1"/>
</dbReference>
<dbReference type="Gene3D" id="3.40.50.2300">
    <property type="match status" value="1"/>
</dbReference>